<proteinExistence type="predicted"/>
<reference evidence="2 3" key="1">
    <citation type="journal article" date="2016" name="Nat. Commun.">
        <title>Thousands of microbial genomes shed light on interconnected biogeochemical processes in an aquifer system.</title>
        <authorList>
            <person name="Anantharaman K."/>
            <person name="Brown C.T."/>
            <person name="Hug L.A."/>
            <person name="Sharon I."/>
            <person name="Castelle C.J."/>
            <person name="Probst A.J."/>
            <person name="Thomas B.C."/>
            <person name="Singh A."/>
            <person name="Wilkins M.J."/>
            <person name="Karaoz U."/>
            <person name="Brodie E.L."/>
            <person name="Williams K.H."/>
            <person name="Hubbard S.S."/>
            <person name="Banfield J.F."/>
        </authorList>
    </citation>
    <scope>NUCLEOTIDE SEQUENCE [LARGE SCALE GENOMIC DNA]</scope>
</reference>
<gene>
    <name evidence="2" type="ORF">A3C96_00885</name>
</gene>
<keyword evidence="1" id="KW-1133">Transmembrane helix</keyword>
<feature type="transmembrane region" description="Helical" evidence="1">
    <location>
        <begin position="87"/>
        <end position="104"/>
    </location>
</feature>
<accession>A0A1F7U9F7</accession>
<feature type="transmembrane region" description="Helical" evidence="1">
    <location>
        <begin position="189"/>
        <end position="207"/>
    </location>
</feature>
<evidence type="ECO:0000313" key="3">
    <source>
        <dbReference type="Proteomes" id="UP000177088"/>
    </source>
</evidence>
<evidence type="ECO:0000313" key="2">
    <source>
        <dbReference type="EMBL" id="OGL74900.1"/>
    </source>
</evidence>
<feature type="transmembrane region" description="Helical" evidence="1">
    <location>
        <begin position="55"/>
        <end position="75"/>
    </location>
</feature>
<protein>
    <recommendedName>
        <fullName evidence="4">Abortive infection protein</fullName>
    </recommendedName>
</protein>
<comment type="caution">
    <text evidence="2">The sequence shown here is derived from an EMBL/GenBank/DDBJ whole genome shotgun (WGS) entry which is preliminary data.</text>
</comment>
<dbReference type="AlphaFoldDB" id="A0A1F7U9F7"/>
<evidence type="ECO:0000256" key="1">
    <source>
        <dbReference type="SAM" id="Phobius"/>
    </source>
</evidence>
<dbReference type="EMBL" id="MGEA01000006">
    <property type="protein sequence ID" value="OGL74900.1"/>
    <property type="molecule type" value="Genomic_DNA"/>
</dbReference>
<evidence type="ECO:0008006" key="4">
    <source>
        <dbReference type="Google" id="ProtNLM"/>
    </source>
</evidence>
<feature type="transmembrane region" description="Helical" evidence="1">
    <location>
        <begin position="110"/>
        <end position="134"/>
    </location>
</feature>
<name>A0A1F7U9F7_9BACT</name>
<sequence length="242" mass="28010">MRRTDEEKEKKDGKNFLITALWSILILLVVQNFWPDVIPFRTFEFWGVRGGWRDWFGATWPLLVWGTGVTAIIRFTTLNERWLNRHAESVFGAGALISVFAGVVEEICFRWLIFLGAIVGAKVCNFLFFGWLGWGMPEWFQVHAFGPLADFFTLGRLHDWLYHPAGWEVGSAILTANAAFRNGHKYQGLFGYVNSWFCGMYFFWLMFHFGLPVAILAHFVYDLLIFAVIYVDAAIERAQERT</sequence>
<dbReference type="Proteomes" id="UP000177088">
    <property type="component" value="Unassembled WGS sequence"/>
</dbReference>
<feature type="transmembrane region" description="Helical" evidence="1">
    <location>
        <begin position="213"/>
        <end position="235"/>
    </location>
</feature>
<organism evidence="2 3">
    <name type="scientific">Candidatus Uhrbacteria bacterium RIFCSPHIGHO2_02_FULL_60_10</name>
    <dbReference type="NCBI Taxonomy" id="1802392"/>
    <lineage>
        <taxon>Bacteria</taxon>
        <taxon>Candidatus Uhriibacteriota</taxon>
    </lineage>
</organism>
<keyword evidence="1" id="KW-0472">Membrane</keyword>
<feature type="transmembrane region" description="Helical" evidence="1">
    <location>
        <begin position="16"/>
        <end position="35"/>
    </location>
</feature>
<keyword evidence="1" id="KW-0812">Transmembrane</keyword>